<name>A0A8S5T108_9CAUD</name>
<dbReference type="InterPro" id="IPR021080">
    <property type="entry name" value="Minor_capsid_protein"/>
</dbReference>
<accession>A0A8S5T108</accession>
<sequence>MAKIRLDIDPVDKILLKRSLNKNGAGQKFFTHEVRQLSTPYVPILSGNLSMDSVTETASSIIYDTPYARREYYENKGKNRSVHARAGSHWTERMWADRGKEIVQSVAKYCGGKAK</sequence>
<evidence type="ECO:0000313" key="1">
    <source>
        <dbReference type="EMBL" id="DAF56800.1"/>
    </source>
</evidence>
<reference evidence="1" key="1">
    <citation type="journal article" date="2021" name="Proc. Natl. Acad. Sci. U.S.A.">
        <title>A Catalog of Tens of Thousands of Viruses from Human Metagenomes Reveals Hidden Associations with Chronic Diseases.</title>
        <authorList>
            <person name="Tisza M.J."/>
            <person name="Buck C.B."/>
        </authorList>
    </citation>
    <scope>NUCLEOTIDE SEQUENCE</scope>
    <source>
        <strain evidence="1">CtKFk2</strain>
    </source>
</reference>
<dbReference type="EMBL" id="BK032722">
    <property type="protein sequence ID" value="DAF56800.1"/>
    <property type="molecule type" value="Genomic_DNA"/>
</dbReference>
<protein>
    <submittedName>
        <fullName evidence="1">Minor capsid protein</fullName>
    </submittedName>
</protein>
<dbReference type="Pfam" id="PF11114">
    <property type="entry name" value="Minor_capsid_2"/>
    <property type="match status" value="1"/>
</dbReference>
<organism evidence="1">
    <name type="scientific">Siphoviridae sp. ctKFk2</name>
    <dbReference type="NCBI Taxonomy" id="2827841"/>
    <lineage>
        <taxon>Viruses</taxon>
        <taxon>Duplodnaviria</taxon>
        <taxon>Heunggongvirae</taxon>
        <taxon>Uroviricota</taxon>
        <taxon>Caudoviricetes</taxon>
    </lineage>
</organism>
<proteinExistence type="predicted"/>